<feature type="domain" description="6-hydroxymethylpterin diphosphokinase MptE-like" evidence="1">
    <location>
        <begin position="259"/>
        <end position="412"/>
    </location>
</feature>
<reference evidence="3 4" key="1">
    <citation type="submission" date="2018-10" db="EMBL/GenBank/DDBJ databases">
        <title>Complete genome sequences of Arcobacter cryaerophilus strains ATCC 43158 and ATCC 49615.</title>
        <authorList>
            <person name="Miller W.G."/>
            <person name="Yee E."/>
            <person name="Bono J.L."/>
        </authorList>
    </citation>
    <scope>NUCLEOTIDE SEQUENCE [LARGE SCALE GENOMIC DNA]</scope>
    <source>
        <strain evidence="3 4">ATCC 43158</strain>
    </source>
</reference>
<evidence type="ECO:0000259" key="2">
    <source>
        <dbReference type="Pfam" id="PF20157"/>
    </source>
</evidence>
<dbReference type="Pfam" id="PF01973">
    <property type="entry name" value="MptE-like"/>
    <property type="match status" value="1"/>
</dbReference>
<sequence length="626" mass="73462">MDKQKQLEELQQTLEQIYLKNIEFFKKNYINLYEKIVFIEKQNIQNYSLEFINDEFKLIDLKTKKDLYKREPFSDSLDRVNNFSLSNAFNLIKMEQVKKKNHYEGEINSYIYLNEYIKKFENIEIKINKFIFLGTLLGVHLNDFHNNLNAKSYLIIEPNIEIFRLSLFLCDYESLNKNSKLFFAISEDSFGLENITKKFLEDKYQLNHIIHFELSGENNSYLIEELQNIFIHSSQMRYPFSDFIISLKRGYKYFFEEKKSIIDLSQNQNLFQNKKVLFLGAGVSLAKNLEWLYLNQEKFVIVASSAVLKHLIILEIIPDIILAVDGQKEPMIEQFNTDSKMYQDSIILASIKLDTELFLKLKDTKIFFMQNALELFSNYGFLSGVTVGDIGIDIIARLGAKEIYLLGVDASIDSKNGKTHIGTHKSSRKLNLNAKNSGDFREDIVYVKGNLEEEVPTFREYLDMIDSAQEIILKHKNYLKVYTLGFGAYFKGSTPLKIEEIKDDLEKLNKELLTNDFLQNLQNISKRNLEDIDKKDIEKEKKVIKKLNTIKIENFHKDFKMVFEKHPNSMICNILDRFFKLILPYNSILNSNESNKILEQQLCEVLSSFNSIFDKIDIKSKKVRND</sequence>
<dbReference type="Proteomes" id="UP000273809">
    <property type="component" value="Chromosome"/>
</dbReference>
<dbReference type="InterPro" id="IPR002826">
    <property type="entry name" value="MptE-like"/>
</dbReference>
<dbReference type="EMBL" id="CP032823">
    <property type="protein sequence ID" value="AYJ79310.1"/>
    <property type="molecule type" value="Genomic_DNA"/>
</dbReference>
<dbReference type="RefSeq" id="WP_105917092.1">
    <property type="nucleotide sequence ID" value="NZ_CP021072.1"/>
</dbReference>
<evidence type="ECO:0000259" key="1">
    <source>
        <dbReference type="Pfam" id="PF01973"/>
    </source>
</evidence>
<evidence type="ECO:0000313" key="3">
    <source>
        <dbReference type="EMBL" id="AYJ79310.1"/>
    </source>
</evidence>
<dbReference type="KEGG" id="acre:ACRYA_0146"/>
<dbReference type="PANTHER" id="PTHR41786">
    <property type="entry name" value="MOTILITY ACCESSORY FACTOR MAF"/>
    <property type="match status" value="1"/>
</dbReference>
<dbReference type="Pfam" id="PF20157">
    <property type="entry name" value="Maf_flag10_N"/>
    <property type="match status" value="1"/>
</dbReference>
<feature type="domain" description="Glycosyltransferase Maf N-terminal" evidence="2">
    <location>
        <begin position="18"/>
        <end position="176"/>
    </location>
</feature>
<dbReference type="PANTHER" id="PTHR41786:SF1">
    <property type="entry name" value="6-HYDROXYMETHYLPTERIN DIPHOSPHOKINASE MPTE-LIKE DOMAIN-CONTAINING PROTEIN"/>
    <property type="match status" value="1"/>
</dbReference>
<dbReference type="InterPro" id="IPR045376">
    <property type="entry name" value="Maf_N"/>
</dbReference>
<dbReference type="GeneID" id="56460374"/>
<proteinExistence type="predicted"/>
<gene>
    <name evidence="3" type="primary">maf1</name>
    <name evidence="3" type="ORF">ACRYA_0146</name>
</gene>
<name>A0AAD0TSE9_9BACT</name>
<evidence type="ECO:0000313" key="4">
    <source>
        <dbReference type="Proteomes" id="UP000273809"/>
    </source>
</evidence>
<organism evidence="3 4">
    <name type="scientific">Aliarcobacter cryaerophilus ATCC 43158</name>
    <dbReference type="NCBI Taxonomy" id="1032070"/>
    <lineage>
        <taxon>Bacteria</taxon>
        <taxon>Pseudomonadati</taxon>
        <taxon>Campylobacterota</taxon>
        <taxon>Epsilonproteobacteria</taxon>
        <taxon>Campylobacterales</taxon>
        <taxon>Arcobacteraceae</taxon>
        <taxon>Aliarcobacter</taxon>
    </lineage>
</organism>
<accession>A0AAD0TSE9</accession>
<dbReference type="AlphaFoldDB" id="A0AAD0TSE9"/>
<protein>
    <submittedName>
        <fullName evidence="3">Motility accessory factor</fullName>
    </submittedName>
</protein>